<evidence type="ECO:0008006" key="5">
    <source>
        <dbReference type="Google" id="ProtNLM"/>
    </source>
</evidence>
<dbReference type="PANTHER" id="PTHR33083">
    <property type="entry name" value="EXPRESSED PROTEIN"/>
    <property type="match status" value="1"/>
</dbReference>
<dbReference type="InterPro" id="IPR007608">
    <property type="entry name" value="Senescence_reg_S40"/>
</dbReference>
<comment type="similarity">
    <text evidence="1">Belongs to the senescence regulator S40 family.</text>
</comment>
<feature type="region of interest" description="Disordered" evidence="2">
    <location>
        <begin position="11"/>
        <end position="50"/>
    </location>
</feature>
<keyword evidence="4" id="KW-1185">Reference proteome</keyword>
<reference evidence="3 4" key="1">
    <citation type="submission" date="2023-10" db="EMBL/GenBank/DDBJ databases">
        <title>Chromosome-scale genome assembly provides insights into flower coloration mechanisms of Canna indica.</title>
        <authorList>
            <person name="Li C."/>
        </authorList>
    </citation>
    <scope>NUCLEOTIDE SEQUENCE [LARGE SCALE GENOMIC DNA]</scope>
    <source>
        <tissue evidence="3">Flower</tissue>
    </source>
</reference>
<accession>A0AAQ3K0D2</accession>
<dbReference type="PANTHER" id="PTHR33083:SF123">
    <property type="entry name" value="EXPRESSED PROTEIN"/>
    <property type="match status" value="1"/>
</dbReference>
<feature type="compositionally biased region" description="Acidic residues" evidence="2">
    <location>
        <begin position="211"/>
        <end position="221"/>
    </location>
</feature>
<dbReference type="EMBL" id="CP136891">
    <property type="protein sequence ID" value="WOK98729.1"/>
    <property type="molecule type" value="Genomic_DNA"/>
</dbReference>
<evidence type="ECO:0000256" key="1">
    <source>
        <dbReference type="ARBA" id="ARBA00034773"/>
    </source>
</evidence>
<evidence type="ECO:0000313" key="3">
    <source>
        <dbReference type="EMBL" id="WOK98729.1"/>
    </source>
</evidence>
<dbReference type="GO" id="GO:0010150">
    <property type="term" value="P:leaf senescence"/>
    <property type="evidence" value="ECO:0007669"/>
    <property type="project" value="UniProtKB-ARBA"/>
</dbReference>
<proteinExistence type="inferred from homology"/>
<dbReference type="Proteomes" id="UP001327560">
    <property type="component" value="Chromosome 2"/>
</dbReference>
<protein>
    <recommendedName>
        <fullName evidence="5">Senescence regulator</fullName>
    </recommendedName>
</protein>
<organism evidence="3 4">
    <name type="scientific">Canna indica</name>
    <name type="common">Indian-shot</name>
    <dbReference type="NCBI Taxonomy" id="4628"/>
    <lineage>
        <taxon>Eukaryota</taxon>
        <taxon>Viridiplantae</taxon>
        <taxon>Streptophyta</taxon>
        <taxon>Embryophyta</taxon>
        <taxon>Tracheophyta</taxon>
        <taxon>Spermatophyta</taxon>
        <taxon>Magnoliopsida</taxon>
        <taxon>Liliopsida</taxon>
        <taxon>Zingiberales</taxon>
        <taxon>Cannaceae</taxon>
        <taxon>Canna</taxon>
    </lineage>
</organism>
<feature type="compositionally biased region" description="Basic and acidic residues" evidence="2">
    <location>
        <begin position="198"/>
        <end position="210"/>
    </location>
</feature>
<evidence type="ECO:0000256" key="2">
    <source>
        <dbReference type="SAM" id="MobiDB-lite"/>
    </source>
</evidence>
<feature type="region of interest" description="Disordered" evidence="2">
    <location>
        <begin position="198"/>
        <end position="222"/>
    </location>
</feature>
<dbReference type="Pfam" id="PF04520">
    <property type="entry name" value="Senescence_reg"/>
    <property type="match status" value="1"/>
</dbReference>
<gene>
    <name evidence="3" type="ORF">Cni_G07441</name>
</gene>
<sequence>MLSIYKGALEWGQSEERPPMGEKAASAFHNPADSCLSLREQPPDSVQDDFPTHHLELEESEVIWSDVASNDLFSSSSSSSSLSTIADEYGGSFNHFSSRSADLRRRPSLPLYPSSPSGLLRRPFPLERCGLSTILQAEDDQVALVRQRRLEASAAPRMTVPARKTGGVTEHGIVGQHQSAPMNIPAWPRRRKERKAKAVDAMEGDERSDWENDEEKAEEEMVPPHVMVARSQAMAFSVFEGVGRTLKGRDLRRVRNAVLQKTGFLDS</sequence>
<name>A0AAQ3K0D2_9LILI</name>
<dbReference type="AlphaFoldDB" id="A0AAQ3K0D2"/>
<evidence type="ECO:0000313" key="4">
    <source>
        <dbReference type="Proteomes" id="UP001327560"/>
    </source>
</evidence>